<evidence type="ECO:0000256" key="1">
    <source>
        <dbReference type="ARBA" id="ARBA00000223"/>
    </source>
</evidence>
<dbReference type="GO" id="GO:0048029">
    <property type="term" value="F:monosaccharide binding"/>
    <property type="evidence" value="ECO:0007669"/>
    <property type="project" value="InterPro"/>
</dbReference>
<dbReference type="InterPro" id="IPR007721">
    <property type="entry name" value="RbsD_FucU"/>
</dbReference>
<evidence type="ECO:0000256" key="4">
    <source>
        <dbReference type="ARBA" id="ARBA00023235"/>
    </source>
</evidence>
<evidence type="ECO:0000256" key="2">
    <source>
        <dbReference type="ARBA" id="ARBA00012862"/>
    </source>
</evidence>
<comment type="subunit">
    <text evidence="6">Homodecamer.</text>
</comment>
<dbReference type="EMBL" id="AP019400">
    <property type="protein sequence ID" value="BBI36654.1"/>
    <property type="molecule type" value="Genomic_DNA"/>
</dbReference>
<feature type="active site" description="Proton donor" evidence="6">
    <location>
        <position position="20"/>
    </location>
</feature>
<keyword evidence="5 6" id="KW-0119">Carbohydrate metabolism</keyword>
<dbReference type="InterPro" id="IPR023750">
    <property type="entry name" value="RbsD-like_sf"/>
</dbReference>
<feature type="binding site" evidence="6">
    <location>
        <position position="98"/>
    </location>
    <ligand>
        <name>substrate</name>
    </ligand>
</feature>
<dbReference type="Proteomes" id="UP000289856">
    <property type="component" value="Chromosome"/>
</dbReference>
<proteinExistence type="inferred from homology"/>
<comment type="subcellular location">
    <subcellularLocation>
        <location evidence="6">Cytoplasm</location>
    </subcellularLocation>
</comment>
<evidence type="ECO:0000256" key="5">
    <source>
        <dbReference type="ARBA" id="ARBA00023277"/>
    </source>
</evidence>
<dbReference type="GO" id="GO:0062193">
    <property type="term" value="F:D-ribose pyranase activity"/>
    <property type="evidence" value="ECO:0007669"/>
    <property type="project" value="UniProtKB-EC"/>
</dbReference>
<evidence type="ECO:0000313" key="8">
    <source>
        <dbReference type="Proteomes" id="UP000289856"/>
    </source>
</evidence>
<dbReference type="UniPathway" id="UPA00916">
    <property type="reaction ID" value="UER00888"/>
</dbReference>
<keyword evidence="4 6" id="KW-0413">Isomerase</keyword>
<evidence type="ECO:0000313" key="7">
    <source>
        <dbReference type="EMBL" id="BBI36654.1"/>
    </source>
</evidence>
<evidence type="ECO:0000256" key="6">
    <source>
        <dbReference type="HAMAP-Rule" id="MF_01661"/>
    </source>
</evidence>
<keyword evidence="3 6" id="KW-0963">Cytoplasm</keyword>
<comment type="similarity">
    <text evidence="6">Belongs to the RbsD / FucU family. RbsD subfamily.</text>
</comment>
<sequence length="131" mass="14477">MKKTGILNQNISEVIASIGHYHKLVICDAGFPIPPHVKRIDLSLVPGLPAFMDVLRTVLIELCIEEVIIAEETEQQSPHRLEEMKSVLLGVNPSFVPHTEFKELSKSAIACIRSGEVTPYSNIILVSGVNY</sequence>
<dbReference type="Gene3D" id="3.40.1650.10">
    <property type="entry name" value="RbsD-like domain"/>
    <property type="match status" value="1"/>
</dbReference>
<reference evidence="7 8" key="1">
    <citation type="submission" date="2019-01" db="EMBL/GenBank/DDBJ databases">
        <title>Complete genome sequence of Cohnella hallensis HS21 isolated from Korean fir (Abies koreana) rhizospheric soil.</title>
        <authorList>
            <person name="Jiang L."/>
            <person name="Kang S.W."/>
            <person name="Kim S."/>
            <person name="Jung J."/>
            <person name="Kim C.Y."/>
            <person name="Kim D.H."/>
            <person name="Kim S.W."/>
            <person name="Lee J."/>
        </authorList>
    </citation>
    <scope>NUCLEOTIDE SEQUENCE [LARGE SCALE GENOMIC DNA]</scope>
    <source>
        <strain evidence="7 8">HS21</strain>
    </source>
</reference>
<dbReference type="GO" id="GO:0005829">
    <property type="term" value="C:cytosol"/>
    <property type="evidence" value="ECO:0007669"/>
    <property type="project" value="TreeGrafter"/>
</dbReference>
<dbReference type="SUPFAM" id="SSF102546">
    <property type="entry name" value="RbsD-like"/>
    <property type="match status" value="1"/>
</dbReference>
<dbReference type="NCBIfam" id="NF008761">
    <property type="entry name" value="PRK11797.1"/>
    <property type="match status" value="1"/>
</dbReference>
<gene>
    <name evidence="6 7" type="primary">rbsD</name>
    <name evidence="7" type="ORF">KCTCHS21_60530</name>
</gene>
<dbReference type="HAMAP" id="MF_01661">
    <property type="entry name" value="D_rib_pyranase"/>
    <property type="match status" value="1"/>
</dbReference>
<feature type="binding site" evidence="6">
    <location>
        <position position="28"/>
    </location>
    <ligand>
        <name>substrate</name>
    </ligand>
</feature>
<dbReference type="GO" id="GO:0016872">
    <property type="term" value="F:intramolecular lyase activity"/>
    <property type="evidence" value="ECO:0007669"/>
    <property type="project" value="UniProtKB-UniRule"/>
</dbReference>
<dbReference type="PANTHER" id="PTHR37831:SF1">
    <property type="entry name" value="D-RIBOSE PYRANASE"/>
    <property type="match status" value="1"/>
</dbReference>
<dbReference type="PANTHER" id="PTHR37831">
    <property type="entry name" value="D-RIBOSE PYRANASE"/>
    <property type="match status" value="1"/>
</dbReference>
<protein>
    <recommendedName>
        <fullName evidence="2 6">D-ribose pyranase</fullName>
        <ecNumber evidence="2 6">5.4.99.62</ecNumber>
    </recommendedName>
</protein>
<dbReference type="GO" id="GO:0019303">
    <property type="term" value="P:D-ribose catabolic process"/>
    <property type="evidence" value="ECO:0007669"/>
    <property type="project" value="UniProtKB-UniRule"/>
</dbReference>
<comment type="catalytic activity">
    <reaction evidence="1 6">
        <text>beta-D-ribopyranose = beta-D-ribofuranose</text>
        <dbReference type="Rhea" id="RHEA:25432"/>
        <dbReference type="ChEBI" id="CHEBI:27476"/>
        <dbReference type="ChEBI" id="CHEBI:47002"/>
        <dbReference type="EC" id="5.4.99.62"/>
    </reaction>
</comment>
<dbReference type="EC" id="5.4.99.62" evidence="2 6"/>
<accession>A0A3T1DF57</accession>
<name>A0A3T1DF57_9BACL</name>
<dbReference type="InterPro" id="IPR023064">
    <property type="entry name" value="D-ribose_pyranase"/>
</dbReference>
<keyword evidence="8" id="KW-1185">Reference proteome</keyword>
<dbReference type="AlphaFoldDB" id="A0A3T1DF57"/>
<dbReference type="KEGG" id="cohn:KCTCHS21_60530"/>
<evidence type="ECO:0000256" key="3">
    <source>
        <dbReference type="ARBA" id="ARBA00022490"/>
    </source>
</evidence>
<comment type="function">
    <text evidence="6">Catalyzes the interconversion of beta-pyran and beta-furan forms of D-ribose.</text>
</comment>
<feature type="binding site" evidence="6">
    <location>
        <begin position="120"/>
        <end position="122"/>
    </location>
    <ligand>
        <name>substrate</name>
    </ligand>
</feature>
<dbReference type="OrthoDB" id="9805009at2"/>
<dbReference type="Pfam" id="PF05025">
    <property type="entry name" value="RbsD_FucU"/>
    <property type="match status" value="1"/>
</dbReference>
<dbReference type="RefSeq" id="WP_130616140.1">
    <property type="nucleotide sequence ID" value="NZ_AP019400.1"/>
</dbReference>
<comment type="pathway">
    <text evidence="6">Carbohydrate metabolism; D-ribose degradation; D-ribose 5-phosphate from beta-D-ribopyranose: step 1/2.</text>
</comment>
<organism evidence="7 8">
    <name type="scientific">Cohnella abietis</name>
    <dbReference type="NCBI Taxonomy" id="2507935"/>
    <lineage>
        <taxon>Bacteria</taxon>
        <taxon>Bacillati</taxon>
        <taxon>Bacillota</taxon>
        <taxon>Bacilli</taxon>
        <taxon>Bacillales</taxon>
        <taxon>Paenibacillaceae</taxon>
        <taxon>Cohnella</taxon>
    </lineage>
</organism>